<gene>
    <name evidence="2" type="ORF">AXX12_13305</name>
</gene>
<evidence type="ECO:0000313" key="2">
    <source>
        <dbReference type="EMBL" id="KYZ75148.1"/>
    </source>
</evidence>
<organism evidence="2 3">
    <name type="scientific">Anaerosporomusa subterranea</name>
    <dbReference type="NCBI Taxonomy" id="1794912"/>
    <lineage>
        <taxon>Bacteria</taxon>
        <taxon>Bacillati</taxon>
        <taxon>Bacillota</taxon>
        <taxon>Negativicutes</taxon>
        <taxon>Acetonemataceae</taxon>
        <taxon>Anaerosporomusa</taxon>
    </lineage>
</organism>
<dbReference type="InterPro" id="IPR041183">
    <property type="entry name" value="Cyclophilin-like"/>
</dbReference>
<dbReference type="EMBL" id="LSGP01000025">
    <property type="protein sequence ID" value="KYZ75148.1"/>
    <property type="molecule type" value="Genomic_DNA"/>
</dbReference>
<dbReference type="Gene3D" id="2.40.100.20">
    <property type="match status" value="1"/>
</dbReference>
<evidence type="ECO:0000259" key="1">
    <source>
        <dbReference type="Pfam" id="PF18050"/>
    </source>
</evidence>
<accession>A0A154BNQ1</accession>
<dbReference type="Pfam" id="PF18050">
    <property type="entry name" value="Cyclophil_like2"/>
    <property type="match status" value="1"/>
</dbReference>
<evidence type="ECO:0000313" key="3">
    <source>
        <dbReference type="Proteomes" id="UP000076268"/>
    </source>
</evidence>
<reference evidence="2 3" key="1">
    <citation type="submission" date="2016-02" db="EMBL/GenBank/DDBJ databases">
        <title>Anaerosporomusa subterraneum gen. nov., sp. nov., a spore-forming obligate anaerobe isolated from saprolite.</title>
        <authorList>
            <person name="Choi J.K."/>
            <person name="Shah M."/>
            <person name="Yee N."/>
        </authorList>
    </citation>
    <scope>NUCLEOTIDE SEQUENCE [LARGE SCALE GENOMIC DNA]</scope>
    <source>
        <strain evidence="2 3">RU4</strain>
    </source>
</reference>
<dbReference type="STRING" id="1794912.AXX12_13305"/>
<name>A0A154BNQ1_ANASB</name>
<dbReference type="OrthoDB" id="9801466at2"/>
<dbReference type="RefSeq" id="WP_066244649.1">
    <property type="nucleotide sequence ID" value="NZ_LSGP01000025.1"/>
</dbReference>
<feature type="domain" description="Cyclophilin-like" evidence="1">
    <location>
        <begin position="66"/>
        <end position="175"/>
    </location>
</feature>
<dbReference type="AlphaFoldDB" id="A0A154BNQ1"/>
<comment type="caution">
    <text evidence="2">The sequence shown here is derived from an EMBL/GenBank/DDBJ whole genome shotgun (WGS) entry which is preliminary data.</text>
</comment>
<dbReference type="InterPro" id="IPR029000">
    <property type="entry name" value="Cyclophilin-like_dom_sf"/>
</dbReference>
<proteinExistence type="predicted"/>
<protein>
    <recommendedName>
        <fullName evidence="1">Cyclophilin-like domain-containing protein</fullName>
    </recommendedName>
</protein>
<keyword evidence="3" id="KW-1185">Reference proteome</keyword>
<sequence length="188" mass="20853">MRKATAFILVLGLIALQAVWGLANTPPNSMQPTSLPDMSATPQKASGISITTESDASYTVQRRIKITAGNTSMYATMKDNRTAQDFIELLPLKLKAFDRIGLVKSTVLPHSISDDGERTRKYAIGSIFYWPEGPEVAFCYSDHLPKTVVDIIHIGMLESDVEHFRNYTGELVVELANEVPVQVEPEKR</sequence>
<dbReference type="Proteomes" id="UP000076268">
    <property type="component" value="Unassembled WGS sequence"/>
</dbReference>
<dbReference type="SUPFAM" id="SSF50891">
    <property type="entry name" value="Cyclophilin-like"/>
    <property type="match status" value="1"/>
</dbReference>